<dbReference type="Pfam" id="PF01566">
    <property type="entry name" value="Nramp"/>
    <property type="match status" value="1"/>
</dbReference>
<keyword evidence="3 6" id="KW-0812">Transmembrane</keyword>
<comment type="caution">
    <text evidence="7">The sequence shown here is derived from an EMBL/GenBank/DDBJ whole genome shotgun (WGS) entry which is preliminary data.</text>
</comment>
<dbReference type="AlphaFoldDB" id="A0AA41FIP2"/>
<organism evidence="7 8">
    <name type="scientific">Enterocloster citroniae</name>
    <dbReference type="NCBI Taxonomy" id="358743"/>
    <lineage>
        <taxon>Bacteria</taxon>
        <taxon>Bacillati</taxon>
        <taxon>Bacillota</taxon>
        <taxon>Clostridia</taxon>
        <taxon>Lachnospirales</taxon>
        <taxon>Lachnospiraceae</taxon>
        <taxon>Enterocloster</taxon>
    </lineage>
</organism>
<accession>A0AA41FIP2</accession>
<dbReference type="GO" id="GO:0005886">
    <property type="term" value="C:plasma membrane"/>
    <property type="evidence" value="ECO:0007669"/>
    <property type="project" value="TreeGrafter"/>
</dbReference>
<keyword evidence="5 6" id="KW-0472">Membrane</keyword>
<evidence type="ECO:0000256" key="6">
    <source>
        <dbReference type="SAM" id="Phobius"/>
    </source>
</evidence>
<evidence type="ECO:0000313" key="7">
    <source>
        <dbReference type="EMBL" id="MBT9812444.1"/>
    </source>
</evidence>
<dbReference type="PANTHER" id="PTHR11706:SF33">
    <property type="entry name" value="NATURAL RESISTANCE-ASSOCIATED MACROPHAGE PROTEIN 2"/>
    <property type="match status" value="1"/>
</dbReference>
<proteinExistence type="predicted"/>
<feature type="transmembrane region" description="Helical" evidence="6">
    <location>
        <begin position="134"/>
        <end position="156"/>
    </location>
</feature>
<evidence type="ECO:0000313" key="8">
    <source>
        <dbReference type="Proteomes" id="UP000708338"/>
    </source>
</evidence>
<feature type="transmembrane region" description="Helical" evidence="6">
    <location>
        <begin position="208"/>
        <end position="230"/>
    </location>
</feature>
<evidence type="ECO:0000256" key="1">
    <source>
        <dbReference type="ARBA" id="ARBA00004141"/>
    </source>
</evidence>
<keyword evidence="2" id="KW-0813">Transport</keyword>
<reference evidence="7" key="1">
    <citation type="journal article" date="2021" name="Gut Microbes">
        <title>A synthetic consortium of 100 gut commensals modulates the composition and function in a colon model of the microbiome of elderly subjects.</title>
        <authorList>
            <person name="Perez M."/>
            <person name="Ntemiri A."/>
            <person name="Tan H."/>
            <person name="Harris H.M.B."/>
            <person name="Roager H.M."/>
            <person name="Ribiere C."/>
            <person name="O'Toole P.W."/>
        </authorList>
    </citation>
    <scope>NUCLEOTIDE SEQUENCE</scope>
    <source>
        <strain evidence="7">MCC335</strain>
    </source>
</reference>
<dbReference type="EMBL" id="WQPS01000063">
    <property type="protein sequence ID" value="MBT9812444.1"/>
    <property type="molecule type" value="Genomic_DNA"/>
</dbReference>
<protein>
    <submittedName>
        <fullName evidence="7">Metal ABC transporter</fullName>
    </submittedName>
</protein>
<dbReference type="PANTHER" id="PTHR11706">
    <property type="entry name" value="SOLUTE CARRIER PROTEIN FAMILY 11 MEMBER"/>
    <property type="match status" value="1"/>
</dbReference>
<dbReference type="Proteomes" id="UP000708338">
    <property type="component" value="Unassembled WGS sequence"/>
</dbReference>
<dbReference type="GO" id="GO:0034755">
    <property type="term" value="P:iron ion transmembrane transport"/>
    <property type="evidence" value="ECO:0007669"/>
    <property type="project" value="TreeGrafter"/>
</dbReference>
<feature type="transmembrane region" description="Helical" evidence="6">
    <location>
        <begin position="251"/>
        <end position="276"/>
    </location>
</feature>
<feature type="transmembrane region" description="Helical" evidence="6">
    <location>
        <begin position="296"/>
        <end position="317"/>
    </location>
</feature>
<name>A0AA41FIP2_9FIRM</name>
<feature type="transmembrane region" description="Helical" evidence="6">
    <location>
        <begin position="338"/>
        <end position="358"/>
    </location>
</feature>
<dbReference type="RefSeq" id="WP_215630277.1">
    <property type="nucleotide sequence ID" value="NZ_WQPS01000063.1"/>
</dbReference>
<evidence type="ECO:0000256" key="5">
    <source>
        <dbReference type="ARBA" id="ARBA00023136"/>
    </source>
</evidence>
<evidence type="ECO:0000256" key="4">
    <source>
        <dbReference type="ARBA" id="ARBA00022989"/>
    </source>
</evidence>
<keyword evidence="4 6" id="KW-1133">Transmembrane helix</keyword>
<feature type="transmembrane region" description="Helical" evidence="6">
    <location>
        <begin position="168"/>
        <end position="188"/>
    </location>
</feature>
<feature type="transmembrane region" description="Helical" evidence="6">
    <location>
        <begin position="64"/>
        <end position="88"/>
    </location>
</feature>
<comment type="subcellular location">
    <subcellularLocation>
        <location evidence="1">Membrane</location>
        <topology evidence="1">Multi-pass membrane protein</topology>
    </subcellularLocation>
</comment>
<dbReference type="GO" id="GO:0005384">
    <property type="term" value="F:manganese ion transmembrane transporter activity"/>
    <property type="evidence" value="ECO:0007669"/>
    <property type="project" value="TreeGrafter"/>
</dbReference>
<feature type="transmembrane region" description="Helical" evidence="6">
    <location>
        <begin position="100"/>
        <end position="122"/>
    </location>
</feature>
<gene>
    <name evidence="7" type="ORF">GPL26_22855</name>
</gene>
<dbReference type="Gene3D" id="1.20.1740.10">
    <property type="entry name" value="Amino acid/polyamine transporter I"/>
    <property type="match status" value="1"/>
</dbReference>
<sequence length="428" mass="45289">MENTTNLNISNLSENTFDESKVEKLSPLELLKRVGPGIVLTGIVIGPGAVTTAAMIGAKYGYSLMWMYIMIAFMGSTYVMATYRLSLLTGIPTIHAIRHYYGPAAAGFTSIALFLTCCFFTIGNISGTGAGMSLIFGINWKLGAVIMIAVLVYCYFSKGVYGKVEKGVGLCVIGMIIAFYVVLIGTGGPDWSQFGVGLVKWQFPEGSMTTALGFLSTHAALTTGIYGTYLGAEKKWKKEDLFNGTMMADSIAHVVGVILISAAVMLVAAIVLNPIGKVVSSPTELAEMLVPVMGSIARPIMGVALLGAGFSSLLGNTQRGVVLLNAGFDRPTSLEDKSIRIGALIVLAVSAVICFAYGGSPTQLIFIANLATAIATPVSGLFIVMMLWRKDTNGGLKKAPTALRVCMTGCYIVCLFLTFSSLKSLLGF</sequence>
<dbReference type="GO" id="GO:0015086">
    <property type="term" value="F:cadmium ion transmembrane transporter activity"/>
    <property type="evidence" value="ECO:0007669"/>
    <property type="project" value="TreeGrafter"/>
</dbReference>
<feature type="transmembrane region" description="Helical" evidence="6">
    <location>
        <begin position="34"/>
        <end position="58"/>
    </location>
</feature>
<evidence type="ECO:0000256" key="2">
    <source>
        <dbReference type="ARBA" id="ARBA00022448"/>
    </source>
</evidence>
<evidence type="ECO:0000256" key="3">
    <source>
        <dbReference type="ARBA" id="ARBA00022692"/>
    </source>
</evidence>
<feature type="transmembrane region" description="Helical" evidence="6">
    <location>
        <begin position="364"/>
        <end position="389"/>
    </location>
</feature>
<feature type="transmembrane region" description="Helical" evidence="6">
    <location>
        <begin position="401"/>
        <end position="422"/>
    </location>
</feature>
<dbReference type="InterPro" id="IPR001046">
    <property type="entry name" value="NRAMP_fam"/>
</dbReference>